<dbReference type="InterPro" id="IPR003131">
    <property type="entry name" value="T1-type_BTB"/>
</dbReference>
<evidence type="ECO:0000259" key="1">
    <source>
        <dbReference type="PROSITE" id="PS50097"/>
    </source>
</evidence>
<dbReference type="Pfam" id="PF02214">
    <property type="entry name" value="BTB_2"/>
    <property type="match status" value="1"/>
</dbReference>
<evidence type="ECO:0000313" key="3">
    <source>
        <dbReference type="Proteomes" id="UP000285060"/>
    </source>
</evidence>
<dbReference type="VEuPathDB" id="FungiDB:H310_12648"/>
<protein>
    <recommendedName>
        <fullName evidence="1">BTB domain-containing protein</fullName>
    </recommendedName>
</protein>
<dbReference type="GO" id="GO:0051260">
    <property type="term" value="P:protein homooligomerization"/>
    <property type="evidence" value="ECO:0007669"/>
    <property type="project" value="InterPro"/>
</dbReference>
<comment type="caution">
    <text evidence="2">The sequence shown here is derived from an EMBL/GenBank/DDBJ whole genome shotgun (WGS) entry which is preliminary data.</text>
</comment>
<dbReference type="AlphaFoldDB" id="A0A3R6Y0D2"/>
<dbReference type="PROSITE" id="PS50097">
    <property type="entry name" value="BTB"/>
    <property type="match status" value="1"/>
</dbReference>
<dbReference type="SUPFAM" id="SSF54695">
    <property type="entry name" value="POZ domain"/>
    <property type="match status" value="1"/>
</dbReference>
<dbReference type="InterPro" id="IPR011333">
    <property type="entry name" value="SKP1/BTB/POZ_sf"/>
</dbReference>
<dbReference type="InterPro" id="IPR045068">
    <property type="entry name" value="BACURD1-3"/>
</dbReference>
<sequence length="317" mass="35081">MAVHEFVSRELAHTIRWGSMESLDKAVEAIHSAMTKTRGRATETMDKTSGNMSKWMEMEARIEENVKAADNIVTLDVGGTIFKTSKDTLLSVEGSYFHALLGSGLWEPTSTGSYFLDLDPHLFRRVFVYLRTGKLSWNRLSYVELKELNAMMDYLKLSDRGAPTHPLRWNADVRAPGIAVSTDLRTIERLASQVEGWCIADRELTDCLRLRVDAAPGLVAIALGSTAHVDMRTWSPTSQSMCCFLTSGEFYVRGVAIPTTLSKVLASAIVTVRRGLSHVEFAVNNGQPFNVALDDPFEDLCPMVTLKSAGCILTILD</sequence>
<dbReference type="Proteomes" id="UP000285060">
    <property type="component" value="Unassembled WGS sequence"/>
</dbReference>
<reference evidence="2 3" key="1">
    <citation type="submission" date="2018-08" db="EMBL/GenBank/DDBJ databases">
        <title>Aphanomyces genome sequencing and annotation.</title>
        <authorList>
            <person name="Minardi D."/>
            <person name="Oidtmann B."/>
            <person name="Van Der Giezen M."/>
            <person name="Studholme D.J."/>
        </authorList>
    </citation>
    <scope>NUCLEOTIDE SEQUENCE [LARGE SCALE GENOMIC DNA]</scope>
    <source>
        <strain evidence="2 3">NJM0002</strain>
    </source>
</reference>
<proteinExistence type="predicted"/>
<dbReference type="PANTHER" id="PTHR11145:SF8">
    <property type="entry name" value="RE57120P"/>
    <property type="match status" value="1"/>
</dbReference>
<dbReference type="InterPro" id="IPR000210">
    <property type="entry name" value="BTB/POZ_dom"/>
</dbReference>
<organism evidence="2 3">
    <name type="scientific">Aphanomyces invadans</name>
    <dbReference type="NCBI Taxonomy" id="157072"/>
    <lineage>
        <taxon>Eukaryota</taxon>
        <taxon>Sar</taxon>
        <taxon>Stramenopiles</taxon>
        <taxon>Oomycota</taxon>
        <taxon>Saprolegniomycetes</taxon>
        <taxon>Saprolegniales</taxon>
        <taxon>Verrucalvaceae</taxon>
        <taxon>Aphanomyces</taxon>
    </lineage>
</organism>
<name>A0A3R6Y0D2_9STRA</name>
<evidence type="ECO:0000313" key="2">
    <source>
        <dbReference type="EMBL" id="RHY19314.1"/>
    </source>
</evidence>
<feature type="domain" description="BTB" evidence="1">
    <location>
        <begin position="69"/>
        <end position="139"/>
    </location>
</feature>
<dbReference type="EMBL" id="QUSY01002951">
    <property type="protein sequence ID" value="RHY19314.1"/>
    <property type="molecule type" value="Genomic_DNA"/>
</dbReference>
<accession>A0A3R6Y0D2</accession>
<keyword evidence="3" id="KW-1185">Reference proteome</keyword>
<dbReference type="CDD" id="cd18316">
    <property type="entry name" value="BTB_POZ_KCTD-like"/>
    <property type="match status" value="1"/>
</dbReference>
<dbReference type="PANTHER" id="PTHR11145">
    <property type="entry name" value="BTB/POZ DOMAIN-CONTAINING ADAPTER FOR CUL3-MEDIATED RHOA DEGRADATION PROTEIN FAMILY MEMBER"/>
    <property type="match status" value="1"/>
</dbReference>
<gene>
    <name evidence="2" type="ORF">DYB32_010245</name>
</gene>
<dbReference type="Gene3D" id="3.30.710.10">
    <property type="entry name" value="Potassium Channel Kv1.1, Chain A"/>
    <property type="match status" value="1"/>
</dbReference>